<dbReference type="Proteomes" id="UP000265618">
    <property type="component" value="Unassembled WGS sequence"/>
</dbReference>
<organism evidence="2 3">
    <name type="scientific">Kipferlia bialata</name>
    <dbReference type="NCBI Taxonomy" id="797122"/>
    <lineage>
        <taxon>Eukaryota</taxon>
        <taxon>Metamonada</taxon>
        <taxon>Carpediemonas-like organisms</taxon>
        <taxon>Kipferlia</taxon>
    </lineage>
</organism>
<reference evidence="2 3" key="1">
    <citation type="journal article" date="2018" name="PLoS ONE">
        <title>The draft genome of Kipferlia bialata reveals reductive genome evolution in fornicate parasites.</title>
        <authorList>
            <person name="Tanifuji G."/>
            <person name="Takabayashi S."/>
            <person name="Kume K."/>
            <person name="Takagi M."/>
            <person name="Nakayama T."/>
            <person name="Kamikawa R."/>
            <person name="Inagaki Y."/>
            <person name="Hashimoto T."/>
        </authorList>
    </citation>
    <scope>NUCLEOTIDE SEQUENCE [LARGE SCALE GENOMIC DNA]</scope>
    <source>
        <strain evidence="2">NY0173</strain>
    </source>
</reference>
<gene>
    <name evidence="2" type="ORF">KIPB_013166</name>
</gene>
<comment type="caution">
    <text evidence="2">The sequence shown here is derived from an EMBL/GenBank/DDBJ whole genome shotgun (WGS) entry which is preliminary data.</text>
</comment>
<accession>A0A391P0V1</accession>
<feature type="non-terminal residue" evidence="2">
    <location>
        <position position="1"/>
    </location>
</feature>
<evidence type="ECO:0000313" key="3">
    <source>
        <dbReference type="Proteomes" id="UP000265618"/>
    </source>
</evidence>
<protein>
    <submittedName>
        <fullName evidence="2">Uncharacterized protein</fullName>
    </submittedName>
</protein>
<evidence type="ECO:0000313" key="2">
    <source>
        <dbReference type="EMBL" id="GCA64099.1"/>
    </source>
</evidence>
<feature type="region of interest" description="Disordered" evidence="1">
    <location>
        <begin position="1"/>
        <end position="43"/>
    </location>
</feature>
<proteinExistence type="predicted"/>
<name>A0A391P0V1_9EUKA</name>
<dbReference type="AlphaFoldDB" id="A0A391P0V1"/>
<dbReference type="EMBL" id="BDIP01006119">
    <property type="protein sequence ID" value="GCA64099.1"/>
    <property type="molecule type" value="Genomic_DNA"/>
</dbReference>
<evidence type="ECO:0000256" key="1">
    <source>
        <dbReference type="SAM" id="MobiDB-lite"/>
    </source>
</evidence>
<keyword evidence="3" id="KW-1185">Reference proteome</keyword>
<sequence length="62" mass="6886">PMMQQPMMQQRGPPPMMQGGQPPMMQGGQPPMMQQGPPQGGMNQMQMMERYAEMAANQYDGA</sequence>